<dbReference type="OrthoDB" id="10501773at2759"/>
<dbReference type="Proteomes" id="UP000601435">
    <property type="component" value="Unassembled WGS sequence"/>
</dbReference>
<evidence type="ECO:0000313" key="2">
    <source>
        <dbReference type="EMBL" id="CAE7194639.1"/>
    </source>
</evidence>
<feature type="compositionally biased region" description="Low complexity" evidence="1">
    <location>
        <begin position="802"/>
        <end position="814"/>
    </location>
</feature>
<feature type="region of interest" description="Disordered" evidence="1">
    <location>
        <begin position="638"/>
        <end position="657"/>
    </location>
</feature>
<dbReference type="EMBL" id="CAJNJA010005630">
    <property type="protein sequence ID" value="CAE7194639.1"/>
    <property type="molecule type" value="Genomic_DNA"/>
</dbReference>
<feature type="region of interest" description="Disordered" evidence="1">
    <location>
        <begin position="790"/>
        <end position="823"/>
    </location>
</feature>
<reference evidence="2" key="1">
    <citation type="submission" date="2021-02" db="EMBL/GenBank/DDBJ databases">
        <authorList>
            <person name="Dougan E. K."/>
            <person name="Rhodes N."/>
            <person name="Thang M."/>
            <person name="Chan C."/>
        </authorList>
    </citation>
    <scope>NUCLEOTIDE SEQUENCE</scope>
</reference>
<feature type="region of interest" description="Disordered" evidence="1">
    <location>
        <begin position="502"/>
        <end position="540"/>
    </location>
</feature>
<dbReference type="AlphaFoldDB" id="A0A812J6M0"/>
<protein>
    <submittedName>
        <fullName evidence="2">SDH2-2 protein</fullName>
    </submittedName>
</protein>
<feature type="non-terminal residue" evidence="2">
    <location>
        <position position="823"/>
    </location>
</feature>
<gene>
    <name evidence="2" type="primary">SDH2-2</name>
    <name evidence="2" type="ORF">SNEC2469_LOCUS1299</name>
</gene>
<evidence type="ECO:0000256" key="1">
    <source>
        <dbReference type="SAM" id="MobiDB-lite"/>
    </source>
</evidence>
<keyword evidence="3" id="KW-1185">Reference proteome</keyword>
<organism evidence="2 3">
    <name type="scientific">Symbiodinium necroappetens</name>
    <dbReference type="NCBI Taxonomy" id="1628268"/>
    <lineage>
        <taxon>Eukaryota</taxon>
        <taxon>Sar</taxon>
        <taxon>Alveolata</taxon>
        <taxon>Dinophyceae</taxon>
        <taxon>Suessiales</taxon>
        <taxon>Symbiodiniaceae</taxon>
        <taxon>Symbiodinium</taxon>
    </lineage>
</organism>
<comment type="caution">
    <text evidence="2">The sequence shown here is derived from an EMBL/GenBank/DDBJ whole genome shotgun (WGS) entry which is preliminary data.</text>
</comment>
<feature type="region of interest" description="Disordered" evidence="1">
    <location>
        <begin position="562"/>
        <end position="630"/>
    </location>
</feature>
<feature type="compositionally biased region" description="Basic and acidic residues" evidence="1">
    <location>
        <begin position="790"/>
        <end position="801"/>
    </location>
</feature>
<evidence type="ECO:0000313" key="3">
    <source>
        <dbReference type="Proteomes" id="UP000601435"/>
    </source>
</evidence>
<feature type="non-terminal residue" evidence="2">
    <location>
        <position position="1"/>
    </location>
</feature>
<feature type="compositionally biased region" description="Basic and acidic residues" evidence="1">
    <location>
        <begin position="506"/>
        <end position="520"/>
    </location>
</feature>
<name>A0A812J6M0_9DINO</name>
<feature type="compositionally biased region" description="Basic residues" evidence="1">
    <location>
        <begin position="579"/>
        <end position="589"/>
    </location>
</feature>
<feature type="region of interest" description="Disordered" evidence="1">
    <location>
        <begin position="706"/>
        <end position="730"/>
    </location>
</feature>
<proteinExistence type="predicted"/>
<sequence length="823" mass="89950">VRNIGDVVTSSIETRAGVTAKTRVYNRDGGPAPPGIAELGINVWRGDAPEAERGFVALGTPLGHRRFVAAHTDTGLLEETRLLQELPLLPDLQCAWLLLAMCASPRADHLLRTLPPNLSASYACGHDHAVCGDACSCCWVVKTTLIPRSLQHAVSRCCRLFREAWVCSVPREPPLPLTGPPGPTHCLCCARAAPTPPPGAPPSSLQVRLLLPPACVLPLTRAARWMALDGKADLFGTMYITVCAPRNATCLNLARGAKVCSITVPAMLRSQSGPHAAAWLSAVPSKVGFGSEAVQFLRALAAAAFGLSLRVPPRNLDADTPADESTNCSKCISIGDVVVMLTGKSVSMNIEGVPGRRVSSCTWGRGLKFGFIGDGACSLVHMSRLDYVQHFASLIRNGWDLCCLLVIISVAVIWAHRAHEALIHLSLARELNVAESQQLARFLDKVTDKCENVEYDTFVQWLYAPDSKLSELVLSRASPHKGGVPADPRPLSGRTLARIVRHKAGVRSERSRDSSRDGKVRGCSPADPRRGAMDPPRVESAWPSMGIAHLSAWAEKGGLSVVSSQLAPRDPGPPQTKMQPRHNFPRARTRSSQGYRSRACTPGKASTPATEAPSVESGGYPGSGGASPEELSVRTVTPLLPNLPDGSRPRALSQGLKDRHRDIASLEAQRMEQKRQELIQENMRQQELQEYHYRCQKLEREHAATKADAWTVSSQASRQPHPSPPSSQVVKVTEAPIGEHSQRSSVDERYEQQLQQELARQQQLELELRGDSTASISWLNLQKTHRLQEEEHFRQQHRDQVRAQQEQAELALQRRQQEAEALR</sequence>
<accession>A0A812J6M0</accession>